<sequence length="105" mass="11614">MGWARVTSNKQGGKMLSTMTMDEDPAVPTDIDTSYTSEQQLVFKRTVIAHDDVTDTEDGSDQSNLQQGYITVTPLAALSPADIKYQMYFKNWLSRVAECLSSSAL</sequence>
<dbReference type="PANTHER" id="PTHR30457">
    <property type="entry name" value="5'-NUCLEOTIDASE SURE"/>
    <property type="match status" value="1"/>
</dbReference>
<protein>
    <submittedName>
        <fullName evidence="2">5'-nucleotidase surE</fullName>
    </submittedName>
</protein>
<organism evidence="2">
    <name type="scientific">Rhizophora mucronata</name>
    <name type="common">Asiatic mangrove</name>
    <dbReference type="NCBI Taxonomy" id="61149"/>
    <lineage>
        <taxon>Eukaryota</taxon>
        <taxon>Viridiplantae</taxon>
        <taxon>Streptophyta</taxon>
        <taxon>Embryophyta</taxon>
        <taxon>Tracheophyta</taxon>
        <taxon>Spermatophyta</taxon>
        <taxon>Magnoliopsida</taxon>
        <taxon>eudicotyledons</taxon>
        <taxon>Gunneridae</taxon>
        <taxon>Pentapetalae</taxon>
        <taxon>rosids</taxon>
        <taxon>fabids</taxon>
        <taxon>Malpighiales</taxon>
        <taxon>Rhizophoraceae</taxon>
        <taxon>Rhizophora</taxon>
    </lineage>
</organism>
<dbReference type="GO" id="GO:0008252">
    <property type="term" value="F:nucleotidase activity"/>
    <property type="evidence" value="ECO:0007669"/>
    <property type="project" value="InterPro"/>
</dbReference>
<name>A0A2P2KBT6_RHIMU</name>
<dbReference type="PANTHER" id="PTHR30457:SF0">
    <property type="entry name" value="PHOSPHATASE, PUTATIVE (AFU_ORTHOLOGUE AFUA_4G01070)-RELATED"/>
    <property type="match status" value="1"/>
</dbReference>
<evidence type="ECO:0000256" key="1">
    <source>
        <dbReference type="SAM" id="MobiDB-lite"/>
    </source>
</evidence>
<dbReference type="InterPro" id="IPR030048">
    <property type="entry name" value="SurE"/>
</dbReference>
<dbReference type="EMBL" id="GGEC01022678">
    <property type="protein sequence ID" value="MBX03162.1"/>
    <property type="molecule type" value="Transcribed_RNA"/>
</dbReference>
<dbReference type="GO" id="GO:0005829">
    <property type="term" value="C:cytosol"/>
    <property type="evidence" value="ECO:0007669"/>
    <property type="project" value="TreeGrafter"/>
</dbReference>
<feature type="region of interest" description="Disordered" evidence="1">
    <location>
        <begin position="1"/>
        <end position="31"/>
    </location>
</feature>
<dbReference type="AlphaFoldDB" id="A0A2P2KBT6"/>
<feature type="compositionally biased region" description="Polar residues" evidence="1">
    <location>
        <begin position="1"/>
        <end position="11"/>
    </location>
</feature>
<evidence type="ECO:0000313" key="2">
    <source>
        <dbReference type="EMBL" id="MBX03162.1"/>
    </source>
</evidence>
<proteinExistence type="predicted"/>
<reference evidence="2" key="1">
    <citation type="submission" date="2018-02" db="EMBL/GenBank/DDBJ databases">
        <title>Rhizophora mucronata_Transcriptome.</title>
        <authorList>
            <person name="Meera S.P."/>
            <person name="Sreeshan A."/>
            <person name="Augustine A."/>
        </authorList>
    </citation>
    <scope>NUCLEOTIDE SEQUENCE</scope>
    <source>
        <tissue evidence="2">Leaf</tissue>
    </source>
</reference>
<accession>A0A2P2KBT6</accession>